<evidence type="ECO:0000256" key="2">
    <source>
        <dbReference type="ARBA" id="ARBA00011738"/>
    </source>
</evidence>
<evidence type="ECO:0000256" key="13">
    <source>
        <dbReference type="ARBA" id="ARBA00042859"/>
    </source>
</evidence>
<dbReference type="InterPro" id="IPR051562">
    <property type="entry name" value="Ascorbate-PTS_EIIC"/>
</dbReference>
<comment type="similarity">
    <text evidence="11">Belongs to the UlaA family.</text>
</comment>
<dbReference type="PANTHER" id="PTHR33843:SF4">
    <property type="entry name" value="ASCORBATE-SPECIFIC PTS SYSTEM EIIC COMPONENT"/>
    <property type="match status" value="1"/>
</dbReference>
<evidence type="ECO:0000256" key="14">
    <source>
        <dbReference type="SAM" id="Phobius"/>
    </source>
</evidence>
<feature type="transmembrane region" description="Helical" evidence="14">
    <location>
        <begin position="21"/>
        <end position="42"/>
    </location>
</feature>
<comment type="caution">
    <text evidence="15">The sequence shown here is derived from an EMBL/GenBank/DDBJ whole genome shotgun (WGS) entry which is preliminary data.</text>
</comment>
<dbReference type="EMBL" id="JQBA01000027">
    <property type="protein sequence ID" value="KRN43954.1"/>
    <property type="molecule type" value="Genomic_DNA"/>
</dbReference>
<keyword evidence="3" id="KW-0813">Transport</keyword>
<feature type="transmembrane region" description="Helical" evidence="14">
    <location>
        <begin position="351"/>
        <end position="371"/>
    </location>
</feature>
<dbReference type="InterPro" id="IPR004703">
    <property type="entry name" value="PTS_sugar-sp_permease"/>
</dbReference>
<protein>
    <recommendedName>
        <fullName evidence="12">Ascorbate-specific PTS system EIIC component</fullName>
    </recommendedName>
    <alternativeName>
        <fullName evidence="13">Ascorbate-specific permease IIC component UlaA</fullName>
    </alternativeName>
</protein>
<feature type="transmembrane region" description="Helical" evidence="14">
    <location>
        <begin position="99"/>
        <end position="123"/>
    </location>
</feature>
<accession>A0A0R2GSU5</accession>
<evidence type="ECO:0000256" key="7">
    <source>
        <dbReference type="ARBA" id="ARBA00022692"/>
    </source>
</evidence>
<name>A0A0R2GSU5_9LACO</name>
<organism evidence="15 16">
    <name type="scientific">Limosilactobacillus ingluviei</name>
    <dbReference type="NCBI Taxonomy" id="148604"/>
    <lineage>
        <taxon>Bacteria</taxon>
        <taxon>Bacillati</taxon>
        <taxon>Bacillota</taxon>
        <taxon>Bacilli</taxon>
        <taxon>Lactobacillales</taxon>
        <taxon>Lactobacillaceae</taxon>
        <taxon>Limosilactobacillus</taxon>
    </lineage>
</organism>
<feature type="transmembrane region" description="Helical" evidence="14">
    <location>
        <begin position="204"/>
        <end position="223"/>
    </location>
</feature>
<dbReference type="NCBIfam" id="NF006920">
    <property type="entry name" value="PRK09410.1-2"/>
    <property type="match status" value="1"/>
</dbReference>
<comment type="subcellular location">
    <subcellularLocation>
        <location evidence="1">Cell membrane</location>
        <topology evidence="1">Multi-pass membrane protein</topology>
    </subcellularLocation>
</comment>
<evidence type="ECO:0000256" key="12">
    <source>
        <dbReference type="ARBA" id="ARBA00039702"/>
    </source>
</evidence>
<keyword evidence="16" id="KW-1185">Reference proteome</keyword>
<dbReference type="Proteomes" id="UP000051639">
    <property type="component" value="Unassembled WGS sequence"/>
</dbReference>
<sequence length="431" mass="44576">MVAVLGLALQKKEGTDIAEGGIKTFVGFLVLTGGAGVITSALDPFGKMFMAAFHVQGVVPNNEAFTATALGKYGSATALILLVALVVNVILARFSHFKYIYLSGHVMINMSCMLAVLLAVAGFTEVPSIIIGGTFLGLFDTIMPALIQPFVKKVTNSDEIAIAHTGDFGYLISGLVAKAFGDPSKTTEDINVPKKVSFLRDNTIAVTVTMAVAYIIVAIAAGPTYVAKFSGGINYLIYALIEAGSFSAGVYIMLAGVRMILNELIPAFKGISEKLVPGAKAGLDIPILFPFAPNAVIIGFFASFVGGLVATVMMIIFHTTIVIPGVVAHFMCGATAGVIGNSVGGRRGAVIGAFTQGVAISWVPILLIPVLGHLGLGTASFADADFGVVGSIVGYSGLSAGRTGIIVALVACLVLFFLASAIMEKRAKATK</sequence>
<evidence type="ECO:0000256" key="5">
    <source>
        <dbReference type="ARBA" id="ARBA00022597"/>
    </source>
</evidence>
<evidence type="ECO:0000256" key="4">
    <source>
        <dbReference type="ARBA" id="ARBA00022475"/>
    </source>
</evidence>
<feature type="transmembrane region" description="Helical" evidence="14">
    <location>
        <begin position="282"/>
        <end position="309"/>
    </location>
</feature>
<keyword evidence="7 14" id="KW-0812">Transmembrane</keyword>
<feature type="transmembrane region" description="Helical" evidence="14">
    <location>
        <begin position="315"/>
        <end position="339"/>
    </location>
</feature>
<evidence type="ECO:0000313" key="15">
    <source>
        <dbReference type="EMBL" id="KRN43954.1"/>
    </source>
</evidence>
<proteinExistence type="inferred from homology"/>
<evidence type="ECO:0000256" key="1">
    <source>
        <dbReference type="ARBA" id="ARBA00004651"/>
    </source>
</evidence>
<comment type="function">
    <text evidence="10">The phosphoenolpyruvate-dependent sugar phosphotransferase system (sugar PTS), a major carbohydrate active transport system, catalyzes the phosphorylation of incoming sugar substrates concomitantly with their translocation across the cell membrane. The enzyme II UlaABC PTS system is involved in ascorbate transport.</text>
</comment>
<dbReference type="AlphaFoldDB" id="A0A0R2GSU5"/>
<evidence type="ECO:0000256" key="6">
    <source>
        <dbReference type="ARBA" id="ARBA00022683"/>
    </source>
</evidence>
<dbReference type="NCBIfam" id="NF009553">
    <property type="entry name" value="PRK12997.1-5"/>
    <property type="match status" value="1"/>
</dbReference>
<keyword evidence="9 14" id="KW-0472">Membrane</keyword>
<feature type="transmembrane region" description="Helical" evidence="14">
    <location>
        <begin position="73"/>
        <end position="92"/>
    </location>
</feature>
<keyword evidence="8 14" id="KW-1133">Transmembrane helix</keyword>
<dbReference type="GO" id="GO:0005886">
    <property type="term" value="C:plasma membrane"/>
    <property type="evidence" value="ECO:0007669"/>
    <property type="project" value="UniProtKB-SubCell"/>
</dbReference>
<evidence type="ECO:0000256" key="3">
    <source>
        <dbReference type="ARBA" id="ARBA00022448"/>
    </source>
</evidence>
<keyword evidence="4" id="KW-1003">Cell membrane</keyword>
<feature type="transmembrane region" description="Helical" evidence="14">
    <location>
        <begin position="129"/>
        <end position="147"/>
    </location>
</feature>
<evidence type="ECO:0000256" key="9">
    <source>
        <dbReference type="ARBA" id="ARBA00023136"/>
    </source>
</evidence>
<dbReference type="PATRIC" id="fig|148604.4.peg.1031"/>
<evidence type="ECO:0000256" key="10">
    <source>
        <dbReference type="ARBA" id="ARBA00037387"/>
    </source>
</evidence>
<gene>
    <name evidence="15" type="ORF">IV41_GL000991</name>
</gene>
<dbReference type="GO" id="GO:0009401">
    <property type="term" value="P:phosphoenolpyruvate-dependent sugar phosphotransferase system"/>
    <property type="evidence" value="ECO:0007669"/>
    <property type="project" value="UniProtKB-KW"/>
</dbReference>
<keyword evidence="5" id="KW-0762">Sugar transport</keyword>
<feature type="transmembrane region" description="Helical" evidence="14">
    <location>
        <begin position="235"/>
        <end position="261"/>
    </location>
</feature>
<keyword evidence="6" id="KW-0598">Phosphotransferase system</keyword>
<reference evidence="15 16" key="1">
    <citation type="journal article" date="2015" name="Genome Announc.">
        <title>Expanding the biotechnology potential of lactobacilli through comparative genomics of 213 strains and associated genera.</title>
        <authorList>
            <person name="Sun Z."/>
            <person name="Harris H.M."/>
            <person name="McCann A."/>
            <person name="Guo C."/>
            <person name="Argimon S."/>
            <person name="Zhang W."/>
            <person name="Yang X."/>
            <person name="Jeffery I.B."/>
            <person name="Cooney J.C."/>
            <person name="Kagawa T.F."/>
            <person name="Liu W."/>
            <person name="Song Y."/>
            <person name="Salvetti E."/>
            <person name="Wrobel A."/>
            <person name="Rasinkangas P."/>
            <person name="Parkhill J."/>
            <person name="Rea M.C."/>
            <person name="O'Sullivan O."/>
            <person name="Ritari J."/>
            <person name="Douillard F.P."/>
            <person name="Paul Ross R."/>
            <person name="Yang R."/>
            <person name="Briner A.E."/>
            <person name="Felis G.E."/>
            <person name="de Vos W.M."/>
            <person name="Barrangou R."/>
            <person name="Klaenhammer T.R."/>
            <person name="Caufield P.W."/>
            <person name="Cui Y."/>
            <person name="Zhang H."/>
            <person name="O'Toole P.W."/>
        </authorList>
    </citation>
    <scope>NUCLEOTIDE SEQUENCE [LARGE SCALE GENOMIC DNA]</scope>
    <source>
        <strain evidence="15 16">DSM 14792</strain>
    </source>
</reference>
<evidence type="ECO:0000256" key="8">
    <source>
        <dbReference type="ARBA" id="ARBA00022989"/>
    </source>
</evidence>
<comment type="subunit">
    <text evidence="2">Homodimer.</text>
</comment>
<dbReference type="PANTHER" id="PTHR33843">
    <property type="entry name" value="ASCORBATE-SPECIFIC PTS SYSTEM EIIC COMPONENT"/>
    <property type="match status" value="1"/>
</dbReference>
<evidence type="ECO:0000313" key="16">
    <source>
        <dbReference type="Proteomes" id="UP000051639"/>
    </source>
</evidence>
<dbReference type="Pfam" id="PF03611">
    <property type="entry name" value="EIIC-GAT"/>
    <property type="match status" value="1"/>
</dbReference>
<evidence type="ECO:0000256" key="11">
    <source>
        <dbReference type="ARBA" id="ARBA00038218"/>
    </source>
</evidence>
<feature type="transmembrane region" description="Helical" evidence="14">
    <location>
        <begin position="404"/>
        <end position="423"/>
    </location>
</feature>